<dbReference type="PANTHER" id="PTHR31094:SF2">
    <property type="entry name" value="RIKEN CDNA 2310061I04 GENE"/>
    <property type="match status" value="1"/>
</dbReference>
<feature type="compositionally biased region" description="Low complexity" evidence="1">
    <location>
        <begin position="68"/>
        <end position="85"/>
    </location>
</feature>
<dbReference type="InterPro" id="IPR031342">
    <property type="entry name" value="Mug163-like"/>
</dbReference>
<evidence type="ECO:0000256" key="1">
    <source>
        <dbReference type="SAM" id="MobiDB-lite"/>
    </source>
</evidence>
<proteinExistence type="predicted"/>
<sequence>MSAPARAGIIQCPARAIKTITTTSSNITTYYSSQPPPWTTLDRRHISSSSSLSSSASSSTANPPIQAPTTFQAPQSPSSQSLFSSPTPPSSNPDPEQLRKVKLGKTLRILQTHLPRLLQTPLPQEVLSPSITLHLFPSTHPHLPTVSGRVAYIAALWSSPIAWNRLPIVGNVRLEILSERMVRDPTYTEGRRGAVGEQLVVRWRTVGKNGNGGIVSKLWFGEKEAAADHGQPPEEGGGGYKAPVGGSQAVGTGREFTGLFIFDFDGEGRILNHTIEHVQEGGQWERGVGAKVVGLTDWLLGGFKGDNSPCPAFERVRIGNWSDGRGTGR</sequence>
<reference evidence="2" key="1">
    <citation type="journal article" date="2023" name="Mol. Phylogenet. Evol.">
        <title>Genome-scale phylogeny and comparative genomics of the fungal order Sordariales.</title>
        <authorList>
            <person name="Hensen N."/>
            <person name="Bonometti L."/>
            <person name="Westerberg I."/>
            <person name="Brannstrom I.O."/>
            <person name="Guillou S."/>
            <person name="Cros-Aarteil S."/>
            <person name="Calhoun S."/>
            <person name="Haridas S."/>
            <person name="Kuo A."/>
            <person name="Mondo S."/>
            <person name="Pangilinan J."/>
            <person name="Riley R."/>
            <person name="LaButti K."/>
            <person name="Andreopoulos B."/>
            <person name="Lipzen A."/>
            <person name="Chen C."/>
            <person name="Yan M."/>
            <person name="Daum C."/>
            <person name="Ng V."/>
            <person name="Clum A."/>
            <person name="Steindorff A."/>
            <person name="Ohm R.A."/>
            <person name="Martin F."/>
            <person name="Silar P."/>
            <person name="Natvig D.O."/>
            <person name="Lalanne C."/>
            <person name="Gautier V."/>
            <person name="Ament-Velasquez S.L."/>
            <person name="Kruys A."/>
            <person name="Hutchinson M.I."/>
            <person name="Powell A.J."/>
            <person name="Barry K."/>
            <person name="Miller A.N."/>
            <person name="Grigoriev I.V."/>
            <person name="Debuchy R."/>
            <person name="Gladieux P."/>
            <person name="Hiltunen Thoren M."/>
            <person name="Johannesson H."/>
        </authorList>
    </citation>
    <scope>NUCLEOTIDE SEQUENCE</scope>
    <source>
        <strain evidence="2">PSN324</strain>
    </source>
</reference>
<feature type="compositionally biased region" description="Low complexity" evidence="1">
    <location>
        <begin position="47"/>
        <end position="59"/>
    </location>
</feature>
<dbReference type="EMBL" id="MU865023">
    <property type="protein sequence ID" value="KAK4459935.1"/>
    <property type="molecule type" value="Genomic_DNA"/>
</dbReference>
<gene>
    <name evidence="2" type="ORF">QBC42DRAFT_273363</name>
</gene>
<comment type="caution">
    <text evidence="2">The sequence shown here is derived from an EMBL/GenBank/DDBJ whole genome shotgun (WGS) entry which is preliminary data.</text>
</comment>
<dbReference type="Pfam" id="PF17119">
    <property type="entry name" value="MMU163"/>
    <property type="match status" value="2"/>
</dbReference>
<evidence type="ECO:0000313" key="2">
    <source>
        <dbReference type="EMBL" id="KAK4459935.1"/>
    </source>
</evidence>
<dbReference type="AlphaFoldDB" id="A0AAV9HJA6"/>
<dbReference type="Proteomes" id="UP001321749">
    <property type="component" value="Unassembled WGS sequence"/>
</dbReference>
<keyword evidence="3" id="KW-1185">Reference proteome</keyword>
<protein>
    <recommendedName>
        <fullName evidence="4">Chromosome transmission fidelity protein 4</fullName>
    </recommendedName>
</protein>
<name>A0AAV9HJA6_9PEZI</name>
<organism evidence="2 3">
    <name type="scientific">Cladorrhinum samala</name>
    <dbReference type="NCBI Taxonomy" id="585594"/>
    <lineage>
        <taxon>Eukaryota</taxon>
        <taxon>Fungi</taxon>
        <taxon>Dikarya</taxon>
        <taxon>Ascomycota</taxon>
        <taxon>Pezizomycotina</taxon>
        <taxon>Sordariomycetes</taxon>
        <taxon>Sordariomycetidae</taxon>
        <taxon>Sordariales</taxon>
        <taxon>Podosporaceae</taxon>
        <taxon>Cladorrhinum</taxon>
    </lineage>
</organism>
<reference evidence="2" key="2">
    <citation type="submission" date="2023-06" db="EMBL/GenBank/DDBJ databases">
        <authorList>
            <consortium name="Lawrence Berkeley National Laboratory"/>
            <person name="Mondo S.J."/>
            <person name="Hensen N."/>
            <person name="Bonometti L."/>
            <person name="Westerberg I."/>
            <person name="Brannstrom I.O."/>
            <person name="Guillou S."/>
            <person name="Cros-Aarteil S."/>
            <person name="Calhoun S."/>
            <person name="Haridas S."/>
            <person name="Kuo A."/>
            <person name="Pangilinan J."/>
            <person name="Riley R."/>
            <person name="Labutti K."/>
            <person name="Andreopoulos B."/>
            <person name="Lipzen A."/>
            <person name="Chen C."/>
            <person name="Yanf M."/>
            <person name="Daum C."/>
            <person name="Ng V."/>
            <person name="Clum A."/>
            <person name="Steindorff A."/>
            <person name="Ohm R."/>
            <person name="Martin F."/>
            <person name="Silar P."/>
            <person name="Natvig D."/>
            <person name="Lalanne C."/>
            <person name="Gautier V."/>
            <person name="Ament-Velasquez S.L."/>
            <person name="Kruys A."/>
            <person name="Hutchinson M.I."/>
            <person name="Powell A.J."/>
            <person name="Barry K."/>
            <person name="Miller A.N."/>
            <person name="Grigoriev I.V."/>
            <person name="Debuchy R."/>
            <person name="Gladieux P."/>
            <person name="Thoren M.H."/>
            <person name="Johannesson H."/>
        </authorList>
    </citation>
    <scope>NUCLEOTIDE SEQUENCE</scope>
    <source>
        <strain evidence="2">PSN324</strain>
    </source>
</reference>
<dbReference type="PANTHER" id="PTHR31094">
    <property type="entry name" value="RIKEN CDNA 2310061I04 GENE"/>
    <property type="match status" value="1"/>
</dbReference>
<dbReference type="InterPro" id="IPR018790">
    <property type="entry name" value="DUF2358"/>
</dbReference>
<accession>A0AAV9HJA6</accession>
<feature type="region of interest" description="Disordered" evidence="1">
    <location>
        <begin position="31"/>
        <end position="97"/>
    </location>
</feature>
<evidence type="ECO:0008006" key="4">
    <source>
        <dbReference type="Google" id="ProtNLM"/>
    </source>
</evidence>
<evidence type="ECO:0000313" key="3">
    <source>
        <dbReference type="Proteomes" id="UP001321749"/>
    </source>
</evidence>